<protein>
    <submittedName>
        <fullName evidence="1">Uncharacterized protein</fullName>
    </submittedName>
</protein>
<accession>A0A417Z3G7</accession>
<dbReference type="AlphaFoldDB" id="A0A417Z3G7"/>
<proteinExistence type="predicted"/>
<name>A0A417Z3G7_9LACO</name>
<organism evidence="1 2">
    <name type="scientific">Bombilactobacillus bombi</name>
    <dbReference type="NCBI Taxonomy" id="1303590"/>
    <lineage>
        <taxon>Bacteria</taxon>
        <taxon>Bacillati</taxon>
        <taxon>Bacillota</taxon>
        <taxon>Bacilli</taxon>
        <taxon>Lactobacillales</taxon>
        <taxon>Lactobacillaceae</taxon>
        <taxon>Bombilactobacillus</taxon>
    </lineage>
</organism>
<reference evidence="1 2" key="1">
    <citation type="submission" date="2018-07" db="EMBL/GenBank/DDBJ databases">
        <title>Genome sequences of six Lactobacillus spp. isolated from bumble bee guts.</title>
        <authorList>
            <person name="Motta E.V.S."/>
            <person name="Moran N.A."/>
        </authorList>
    </citation>
    <scope>NUCLEOTIDE SEQUENCE [LARGE SCALE GENOMIC DNA]</scope>
    <source>
        <strain evidence="1 2">LV-8.1</strain>
    </source>
</reference>
<dbReference type="EMBL" id="QOCS01000021">
    <property type="protein sequence ID" value="RHW45275.1"/>
    <property type="molecule type" value="Genomic_DNA"/>
</dbReference>
<dbReference type="Proteomes" id="UP000284822">
    <property type="component" value="Unassembled WGS sequence"/>
</dbReference>
<evidence type="ECO:0000313" key="2">
    <source>
        <dbReference type="Proteomes" id="UP000284822"/>
    </source>
</evidence>
<gene>
    <name evidence="1" type="ORF">DS832_07840</name>
</gene>
<sequence>MAGANLQSPVLSVAPATTNKGNSQEDKFIKLINNRKILEAVQRSIKTCSASSQIILIKNKAEIS</sequence>
<comment type="caution">
    <text evidence="1">The sequence shown here is derived from an EMBL/GenBank/DDBJ whole genome shotgun (WGS) entry which is preliminary data.</text>
</comment>
<evidence type="ECO:0000313" key="1">
    <source>
        <dbReference type="EMBL" id="RHW45275.1"/>
    </source>
</evidence>